<dbReference type="Proteomes" id="UP000003653">
    <property type="component" value="Unassembled WGS sequence"/>
</dbReference>
<sequence length="64" mass="7155">MADQGFHPSWAGGARRVGSMFVARRSPVNTASHDRANFGRRHWKGFPSYGRIARDSPGFRAVRP</sequence>
<evidence type="ECO:0000313" key="2">
    <source>
        <dbReference type="Proteomes" id="UP000003653"/>
    </source>
</evidence>
<keyword evidence="2" id="KW-1185">Reference proteome</keyword>
<dbReference type="HOGENOM" id="CLU_2863021_0_0_11"/>
<comment type="caution">
    <text evidence="1">The sequence shown here is derived from an EMBL/GenBank/DDBJ whole genome shotgun (WGS) entry which is preliminary data.</text>
</comment>
<dbReference type="EMBL" id="ADNV01000225">
    <property type="protein sequence ID" value="EFG77239.1"/>
    <property type="molecule type" value="Genomic_DNA"/>
</dbReference>
<protein>
    <submittedName>
        <fullName evidence="1">Uncharacterized protein</fullName>
    </submittedName>
</protein>
<dbReference type="AlphaFoldDB" id="D5P9M6"/>
<accession>D5P9M6</accession>
<gene>
    <name evidence="1" type="ORF">HMPREF0591_2870</name>
</gene>
<name>D5P9M6_9MYCO</name>
<evidence type="ECO:0000313" key="1">
    <source>
        <dbReference type="EMBL" id="EFG77239.1"/>
    </source>
</evidence>
<organism evidence="1 2">
    <name type="scientific">Mycobacterium parascrofulaceum ATCC BAA-614</name>
    <dbReference type="NCBI Taxonomy" id="525368"/>
    <lineage>
        <taxon>Bacteria</taxon>
        <taxon>Bacillati</taxon>
        <taxon>Actinomycetota</taxon>
        <taxon>Actinomycetes</taxon>
        <taxon>Mycobacteriales</taxon>
        <taxon>Mycobacteriaceae</taxon>
        <taxon>Mycobacterium</taxon>
        <taxon>Mycobacterium simiae complex</taxon>
    </lineage>
</organism>
<reference evidence="1 2" key="1">
    <citation type="submission" date="2010-04" db="EMBL/GenBank/DDBJ databases">
        <authorList>
            <person name="Muzny D."/>
            <person name="Qin X."/>
            <person name="Deng J."/>
            <person name="Jiang H."/>
            <person name="Liu Y."/>
            <person name="Qu J."/>
            <person name="Song X.-Z."/>
            <person name="Zhang L."/>
            <person name="Thornton R."/>
            <person name="Coyle M."/>
            <person name="Francisco L."/>
            <person name="Jackson L."/>
            <person name="Javaid M."/>
            <person name="Korchina V."/>
            <person name="Kovar C."/>
            <person name="Mata R."/>
            <person name="Mathew T."/>
            <person name="Ngo R."/>
            <person name="Nguyen L."/>
            <person name="Nguyen N."/>
            <person name="Okwuonu G."/>
            <person name="Ongeri F."/>
            <person name="Pham C."/>
            <person name="Simmons D."/>
            <person name="Wilczek-Boney K."/>
            <person name="Hale W."/>
            <person name="Jakkamsetti A."/>
            <person name="Pham P."/>
            <person name="Ruth R."/>
            <person name="San Lucas F."/>
            <person name="Warren J."/>
            <person name="Zhang J."/>
            <person name="Zhao Z."/>
            <person name="Zhou C."/>
            <person name="Zhu D."/>
            <person name="Lee S."/>
            <person name="Bess C."/>
            <person name="Blankenburg K."/>
            <person name="Forbes L."/>
            <person name="Fu Q."/>
            <person name="Gubbala S."/>
            <person name="Hirani K."/>
            <person name="Jayaseelan J.C."/>
            <person name="Lara F."/>
            <person name="Munidasa M."/>
            <person name="Palculict T."/>
            <person name="Patil S."/>
            <person name="Pu L.-L."/>
            <person name="Saada N."/>
            <person name="Tang L."/>
            <person name="Weissenberger G."/>
            <person name="Zhu Y."/>
            <person name="Hemphill L."/>
            <person name="Shang Y."/>
            <person name="Youmans B."/>
            <person name="Ayvaz T."/>
            <person name="Ross M."/>
            <person name="Santibanez J."/>
            <person name="Aqrawi P."/>
            <person name="Gross S."/>
            <person name="Joshi V."/>
            <person name="Fowler G."/>
            <person name="Nazareth L."/>
            <person name="Reid J."/>
            <person name="Worley K."/>
            <person name="Petrosino J."/>
            <person name="Highlander S."/>
            <person name="Gibbs R."/>
        </authorList>
    </citation>
    <scope>NUCLEOTIDE SEQUENCE [LARGE SCALE GENOMIC DNA]</scope>
    <source>
        <strain evidence="1 2">ATCC BAA-614</strain>
    </source>
</reference>
<proteinExistence type="predicted"/>